<reference evidence="3" key="1">
    <citation type="journal article" date="2010" name="Nature">
        <title>The Amphimedon queenslandica genome and the evolution of animal complexity.</title>
        <authorList>
            <person name="Srivastava M."/>
            <person name="Simakov O."/>
            <person name="Chapman J."/>
            <person name="Fahey B."/>
            <person name="Gauthier M.E."/>
            <person name="Mitros T."/>
            <person name="Richards G.S."/>
            <person name="Conaco C."/>
            <person name="Dacre M."/>
            <person name="Hellsten U."/>
            <person name="Larroux C."/>
            <person name="Putnam N.H."/>
            <person name="Stanke M."/>
            <person name="Adamska M."/>
            <person name="Darling A."/>
            <person name="Degnan S.M."/>
            <person name="Oakley T.H."/>
            <person name="Plachetzki D.C."/>
            <person name="Zhai Y."/>
            <person name="Adamski M."/>
            <person name="Calcino A."/>
            <person name="Cummins S.F."/>
            <person name="Goodstein D.M."/>
            <person name="Harris C."/>
            <person name="Jackson D.J."/>
            <person name="Leys S.P."/>
            <person name="Shu S."/>
            <person name="Woodcroft B.J."/>
            <person name="Vervoort M."/>
            <person name="Kosik K.S."/>
            <person name="Manning G."/>
            <person name="Degnan B.M."/>
            <person name="Rokhsar D.S."/>
        </authorList>
    </citation>
    <scope>NUCLEOTIDE SEQUENCE [LARGE SCALE GENOMIC DNA]</scope>
</reference>
<dbReference type="EnsemblMetazoa" id="Aqu2.1.37962_001">
    <property type="protein sequence ID" value="Aqu2.1.37962_001"/>
    <property type="gene ID" value="Aqu2.1.37962"/>
</dbReference>
<evidence type="ECO:0000256" key="1">
    <source>
        <dbReference type="PIRSR" id="PIRSR605502-1"/>
    </source>
</evidence>
<protein>
    <submittedName>
        <fullName evidence="2">Uncharacterized protein</fullName>
    </submittedName>
</protein>
<dbReference type="SUPFAM" id="SSF101478">
    <property type="entry name" value="ADP-ribosylglycohydrolase"/>
    <property type="match status" value="1"/>
</dbReference>
<proteinExistence type="predicted"/>
<dbReference type="GO" id="GO:0046872">
    <property type="term" value="F:metal ion binding"/>
    <property type="evidence" value="ECO:0007669"/>
    <property type="project" value="UniProtKB-KW"/>
</dbReference>
<dbReference type="InterPro" id="IPR005502">
    <property type="entry name" value="Ribosyl_crysJ1"/>
</dbReference>
<dbReference type="KEGG" id="aqu:100641332"/>
<name>A0A1X7VEL3_AMPQE</name>
<keyword evidence="3" id="KW-1185">Reference proteome</keyword>
<feature type="binding site" evidence="1">
    <location>
        <position position="300"/>
    </location>
    <ligand>
        <name>Mg(2+)</name>
        <dbReference type="ChEBI" id="CHEBI:18420"/>
        <label>1</label>
    </ligand>
</feature>
<dbReference type="OrthoDB" id="524326at2759"/>
<dbReference type="EnsemblMetazoa" id="XM_011404118.2">
    <property type="protein sequence ID" value="XP_011402420.2"/>
    <property type="gene ID" value="LOC100641332"/>
</dbReference>
<accession>A0A1X7VEL3</accession>
<organism evidence="2">
    <name type="scientific">Amphimedon queenslandica</name>
    <name type="common">Sponge</name>
    <dbReference type="NCBI Taxonomy" id="400682"/>
    <lineage>
        <taxon>Eukaryota</taxon>
        <taxon>Metazoa</taxon>
        <taxon>Porifera</taxon>
        <taxon>Demospongiae</taxon>
        <taxon>Heteroscleromorpha</taxon>
        <taxon>Haplosclerida</taxon>
        <taxon>Niphatidae</taxon>
        <taxon>Amphimedon</taxon>
    </lineage>
</organism>
<dbReference type="Proteomes" id="UP000007879">
    <property type="component" value="Unassembled WGS sequence"/>
</dbReference>
<evidence type="ECO:0000313" key="3">
    <source>
        <dbReference type="Proteomes" id="UP000007879"/>
    </source>
</evidence>
<dbReference type="PANTHER" id="PTHR16222:SF17">
    <property type="entry name" value="SELENOPROTEIN J"/>
    <property type="match status" value="1"/>
</dbReference>
<reference evidence="2" key="2">
    <citation type="submission" date="2017-05" db="UniProtKB">
        <authorList>
            <consortium name="EnsemblMetazoa"/>
        </authorList>
    </citation>
    <scope>IDENTIFICATION</scope>
</reference>
<dbReference type="PANTHER" id="PTHR16222">
    <property type="entry name" value="ADP-RIBOSYLGLYCOHYDROLASE"/>
    <property type="match status" value="1"/>
</dbReference>
<dbReference type="STRING" id="400682.A0A1X7VEL3"/>
<feature type="binding site" evidence="1">
    <location>
        <position position="297"/>
    </location>
    <ligand>
        <name>Mg(2+)</name>
        <dbReference type="ChEBI" id="CHEBI:18420"/>
        <label>1</label>
    </ligand>
</feature>
<keyword evidence="1" id="KW-0479">Metal-binding</keyword>
<dbReference type="Gene3D" id="1.10.4080.10">
    <property type="entry name" value="ADP-ribosylation/Crystallin J1"/>
    <property type="match status" value="1"/>
</dbReference>
<dbReference type="InterPro" id="IPR036705">
    <property type="entry name" value="Ribosyl_crysJ1_sf"/>
</dbReference>
<dbReference type="AlphaFoldDB" id="A0A1X7VEL3"/>
<dbReference type="Pfam" id="PF03747">
    <property type="entry name" value="ADP_ribosyl_GH"/>
    <property type="match status" value="1"/>
</dbReference>
<keyword evidence="1" id="KW-0460">Magnesium</keyword>
<dbReference type="InParanoid" id="A0A1X7VEL3"/>
<evidence type="ECO:0000313" key="2">
    <source>
        <dbReference type="EnsemblMetazoa" id="Aqu2.1.37962_001"/>
    </source>
</evidence>
<sequence>MEELLQEARSLPPVKGRAVAAVLGAIVANAASQPLHWIYNDMTMASVLSSNPEEPEFMTPSHNPYYRIETGLQSNYGDEMLVTLRSIADCKGLNIDHFCDEFVKTFGEGTKYHELSSQGMRGKKPINGPWSNRSMIRFVTKFYTTGKTARDVKNDDQDDPDMFARGLPLLLLNGGNSVSYSDVREFTSLMQSSDKSLETMDAAYKLAELYITNGEKEGEDNVKKLIDMLNASPAENKFILSILNEAHGSQSTSIKDATKNFGKGCSIPGSFQASLRAVLNDKGYTETVREVIRSGGDICSRLHTVGFCLGAKYGIDSIPRSWIDKTFAAEEGLRLALQIVKMS</sequence>
<dbReference type="InterPro" id="IPR050792">
    <property type="entry name" value="ADP-ribosylglycohydrolase"/>
</dbReference>
<comment type="cofactor">
    <cofactor evidence="1">
        <name>Mg(2+)</name>
        <dbReference type="ChEBI" id="CHEBI:18420"/>
    </cofactor>
    <text evidence="1">Binds 2 magnesium ions per subunit.</text>
</comment>
<gene>
    <name evidence="2" type="primary">100641332</name>
</gene>